<accession>A0ABS7GI22</accession>
<dbReference type="InterPro" id="IPR014284">
    <property type="entry name" value="RNA_pol_sigma-70_dom"/>
</dbReference>
<keyword evidence="5" id="KW-0804">Transcription</keyword>
<dbReference type="RefSeq" id="WP_220252127.1">
    <property type="nucleotide sequence ID" value="NZ_JAICCF010000004.1"/>
</dbReference>
<name>A0ABS7GI22_9BACT</name>
<dbReference type="PANTHER" id="PTHR43133">
    <property type="entry name" value="RNA POLYMERASE ECF-TYPE SIGMA FACTO"/>
    <property type="match status" value="1"/>
</dbReference>
<dbReference type="Gene3D" id="1.10.10.10">
    <property type="entry name" value="Winged helix-like DNA-binding domain superfamily/Winged helix DNA-binding domain"/>
    <property type="match status" value="1"/>
</dbReference>
<dbReference type="SUPFAM" id="SSF88946">
    <property type="entry name" value="Sigma2 domain of RNA polymerase sigma factors"/>
    <property type="match status" value="1"/>
</dbReference>
<gene>
    <name evidence="7" type="ORF">K1Y79_20845</name>
</gene>
<feature type="domain" description="RNA polymerase sigma-70 region 2" evidence="6">
    <location>
        <begin position="24"/>
        <end position="90"/>
    </location>
</feature>
<evidence type="ECO:0000256" key="2">
    <source>
        <dbReference type="ARBA" id="ARBA00023015"/>
    </source>
</evidence>
<dbReference type="InterPro" id="IPR013325">
    <property type="entry name" value="RNA_pol_sigma_r2"/>
</dbReference>
<dbReference type="InterPro" id="IPR039425">
    <property type="entry name" value="RNA_pol_sigma-70-like"/>
</dbReference>
<evidence type="ECO:0000256" key="5">
    <source>
        <dbReference type="ARBA" id="ARBA00023163"/>
    </source>
</evidence>
<evidence type="ECO:0000313" key="7">
    <source>
        <dbReference type="EMBL" id="MBW8686795.1"/>
    </source>
</evidence>
<reference evidence="7 8" key="1">
    <citation type="submission" date="2021-08" db="EMBL/GenBank/DDBJ databases">
        <title>The genome sequence of Chitinophaga sp. B61.</title>
        <authorList>
            <person name="Zhang X."/>
        </authorList>
    </citation>
    <scope>NUCLEOTIDE SEQUENCE [LARGE SCALE GENOMIC DNA]</scope>
    <source>
        <strain evidence="7 8">B61</strain>
    </source>
</reference>
<keyword evidence="4" id="KW-0238">DNA-binding</keyword>
<protein>
    <submittedName>
        <fullName evidence="7">RNA polymerase sigma factor</fullName>
    </submittedName>
</protein>
<dbReference type="EMBL" id="JAICCF010000004">
    <property type="protein sequence ID" value="MBW8686795.1"/>
    <property type="molecule type" value="Genomic_DNA"/>
</dbReference>
<dbReference type="NCBIfam" id="TIGR02937">
    <property type="entry name" value="sigma70-ECF"/>
    <property type="match status" value="1"/>
</dbReference>
<dbReference type="PANTHER" id="PTHR43133:SF8">
    <property type="entry name" value="RNA POLYMERASE SIGMA FACTOR HI_1459-RELATED"/>
    <property type="match status" value="1"/>
</dbReference>
<keyword evidence="2" id="KW-0805">Transcription regulation</keyword>
<dbReference type="SUPFAM" id="SSF88659">
    <property type="entry name" value="Sigma3 and sigma4 domains of RNA polymerase sigma factors"/>
    <property type="match status" value="1"/>
</dbReference>
<comment type="similarity">
    <text evidence="1">Belongs to the sigma-70 factor family. ECF subfamily.</text>
</comment>
<dbReference type="InterPro" id="IPR013324">
    <property type="entry name" value="RNA_pol_sigma_r3/r4-like"/>
</dbReference>
<dbReference type="Pfam" id="PF04542">
    <property type="entry name" value="Sigma70_r2"/>
    <property type="match status" value="1"/>
</dbReference>
<keyword evidence="3" id="KW-0731">Sigma factor</keyword>
<evidence type="ECO:0000256" key="1">
    <source>
        <dbReference type="ARBA" id="ARBA00010641"/>
    </source>
</evidence>
<comment type="caution">
    <text evidence="7">The sequence shown here is derived from an EMBL/GenBank/DDBJ whole genome shotgun (WGS) entry which is preliminary data.</text>
</comment>
<proteinExistence type="inferred from homology"/>
<evidence type="ECO:0000259" key="6">
    <source>
        <dbReference type="Pfam" id="PF04542"/>
    </source>
</evidence>
<evidence type="ECO:0000256" key="4">
    <source>
        <dbReference type="ARBA" id="ARBA00023125"/>
    </source>
</evidence>
<dbReference type="Gene3D" id="1.10.1740.10">
    <property type="match status" value="1"/>
</dbReference>
<dbReference type="InterPro" id="IPR007627">
    <property type="entry name" value="RNA_pol_sigma70_r2"/>
</dbReference>
<evidence type="ECO:0000313" key="8">
    <source>
        <dbReference type="Proteomes" id="UP000812961"/>
    </source>
</evidence>
<keyword evidence="8" id="KW-1185">Reference proteome</keyword>
<dbReference type="Proteomes" id="UP000812961">
    <property type="component" value="Unassembled WGS sequence"/>
</dbReference>
<organism evidence="7 8">
    <name type="scientific">Chitinophaga rhizophila</name>
    <dbReference type="NCBI Taxonomy" id="2866212"/>
    <lineage>
        <taxon>Bacteria</taxon>
        <taxon>Pseudomonadati</taxon>
        <taxon>Bacteroidota</taxon>
        <taxon>Chitinophagia</taxon>
        <taxon>Chitinophagales</taxon>
        <taxon>Chitinophagaceae</taxon>
        <taxon>Chitinophaga</taxon>
    </lineage>
</organism>
<dbReference type="InterPro" id="IPR036388">
    <property type="entry name" value="WH-like_DNA-bd_sf"/>
</dbReference>
<evidence type="ECO:0000256" key="3">
    <source>
        <dbReference type="ARBA" id="ARBA00023082"/>
    </source>
</evidence>
<sequence length="177" mass="20463">MENIGDAILLSSLRQGSEEALSTLYEKYSHQVRLYVTSKLSNPQEAEDVVQEVFMYLWVKRAKLPEIKDWRFYLIKAAHNRALNKIDKKKTDQSREKKYFQNAPLFDDPTATNYSLVEQLIPALDKYLSPTRADALRKVYLEGRKQQEVAKEMGITVPALRGIIVSSTKKLKEILKK</sequence>